<accession>A0ABS4IP21</accession>
<keyword evidence="4 7" id="KW-0812">Transmembrane</keyword>
<protein>
    <submittedName>
        <fullName evidence="9">Raffinose/stachyose/melibiose transport system permease protein/N-acetylglucosamine transport system permease protein</fullName>
    </submittedName>
</protein>
<dbReference type="RefSeq" id="WP_209968907.1">
    <property type="nucleotide sequence ID" value="NZ_JAGGLB010000001.1"/>
</dbReference>
<evidence type="ECO:0000256" key="6">
    <source>
        <dbReference type="ARBA" id="ARBA00023136"/>
    </source>
</evidence>
<dbReference type="EMBL" id="JAGGLB010000001">
    <property type="protein sequence ID" value="MBP1988676.1"/>
    <property type="molecule type" value="Genomic_DNA"/>
</dbReference>
<dbReference type="PANTHER" id="PTHR43744">
    <property type="entry name" value="ABC TRANSPORTER PERMEASE PROTEIN MG189-RELATED-RELATED"/>
    <property type="match status" value="1"/>
</dbReference>
<dbReference type="InterPro" id="IPR000515">
    <property type="entry name" value="MetI-like"/>
</dbReference>
<evidence type="ECO:0000256" key="4">
    <source>
        <dbReference type="ARBA" id="ARBA00022692"/>
    </source>
</evidence>
<keyword evidence="5 7" id="KW-1133">Transmembrane helix</keyword>
<feature type="transmembrane region" description="Helical" evidence="7">
    <location>
        <begin position="242"/>
        <end position="263"/>
    </location>
</feature>
<evidence type="ECO:0000256" key="2">
    <source>
        <dbReference type="ARBA" id="ARBA00022448"/>
    </source>
</evidence>
<evidence type="ECO:0000313" key="9">
    <source>
        <dbReference type="EMBL" id="MBP1988676.1"/>
    </source>
</evidence>
<comment type="caution">
    <text evidence="9">The sequence shown here is derived from an EMBL/GenBank/DDBJ whole genome shotgun (WGS) entry which is preliminary data.</text>
</comment>
<evidence type="ECO:0000256" key="5">
    <source>
        <dbReference type="ARBA" id="ARBA00022989"/>
    </source>
</evidence>
<keyword evidence="3" id="KW-1003">Cell membrane</keyword>
<sequence>MKIKHNVWDVVIRIILLFWAILIILPLFWFLYESLKTNQEFFMNIWALPSKLQFNNYAKAWKSAGIMMYMGNTVFILAVTLLLSTALAGMASYILARFKFKLNRIIFWMITLSMMLPGINAITTQFILMKQLKLTDSLWGLCIYLTASAIPFSIFILTGFMKTIPHEMEESAYMDGCSYSRTFFSILLPMCKPGIVAINIFNFLGVYNSYLAPLLFISDEKKYPIAVGISNLYIKMMYQADWVTLFAGSVITMVPVILFYTLFQKQLISGTTIGAIKG</sequence>
<keyword evidence="10" id="KW-1185">Reference proteome</keyword>
<dbReference type="Gene3D" id="1.10.3720.10">
    <property type="entry name" value="MetI-like"/>
    <property type="match status" value="1"/>
</dbReference>
<evidence type="ECO:0000256" key="3">
    <source>
        <dbReference type="ARBA" id="ARBA00022475"/>
    </source>
</evidence>
<keyword evidence="2 7" id="KW-0813">Transport</keyword>
<proteinExistence type="inferred from homology"/>
<evidence type="ECO:0000259" key="8">
    <source>
        <dbReference type="PROSITE" id="PS50928"/>
    </source>
</evidence>
<dbReference type="CDD" id="cd06261">
    <property type="entry name" value="TM_PBP2"/>
    <property type="match status" value="1"/>
</dbReference>
<feature type="transmembrane region" description="Helical" evidence="7">
    <location>
        <begin position="74"/>
        <end position="96"/>
    </location>
</feature>
<dbReference type="SUPFAM" id="SSF161098">
    <property type="entry name" value="MetI-like"/>
    <property type="match status" value="1"/>
</dbReference>
<feature type="transmembrane region" description="Helical" evidence="7">
    <location>
        <begin position="105"/>
        <end position="126"/>
    </location>
</feature>
<feature type="domain" description="ABC transmembrane type-1" evidence="8">
    <location>
        <begin position="70"/>
        <end position="263"/>
    </location>
</feature>
<evidence type="ECO:0000313" key="10">
    <source>
        <dbReference type="Proteomes" id="UP001519287"/>
    </source>
</evidence>
<gene>
    <name evidence="9" type="ORF">J2Z66_000271</name>
</gene>
<feature type="transmembrane region" description="Helical" evidence="7">
    <location>
        <begin position="138"/>
        <end position="161"/>
    </location>
</feature>
<comment type="similarity">
    <text evidence="7">Belongs to the binding-protein-dependent transport system permease family.</text>
</comment>
<keyword evidence="6 7" id="KW-0472">Membrane</keyword>
<evidence type="ECO:0000256" key="7">
    <source>
        <dbReference type="RuleBase" id="RU363032"/>
    </source>
</evidence>
<comment type="subcellular location">
    <subcellularLocation>
        <location evidence="1 7">Cell membrane</location>
        <topology evidence="1 7">Multi-pass membrane protein</topology>
    </subcellularLocation>
</comment>
<evidence type="ECO:0000256" key="1">
    <source>
        <dbReference type="ARBA" id="ARBA00004651"/>
    </source>
</evidence>
<dbReference type="Pfam" id="PF00528">
    <property type="entry name" value="BPD_transp_1"/>
    <property type="match status" value="1"/>
</dbReference>
<dbReference type="PROSITE" id="PS50928">
    <property type="entry name" value="ABC_TM1"/>
    <property type="match status" value="1"/>
</dbReference>
<dbReference type="Proteomes" id="UP001519287">
    <property type="component" value="Unassembled WGS sequence"/>
</dbReference>
<dbReference type="PANTHER" id="PTHR43744:SF8">
    <property type="entry name" value="SN-GLYCEROL-3-PHOSPHATE TRANSPORT SYSTEM PERMEASE PROTEIN UGPE"/>
    <property type="match status" value="1"/>
</dbReference>
<reference evidence="9 10" key="1">
    <citation type="submission" date="2021-03" db="EMBL/GenBank/DDBJ databases">
        <title>Genomic Encyclopedia of Type Strains, Phase IV (KMG-IV): sequencing the most valuable type-strain genomes for metagenomic binning, comparative biology and taxonomic classification.</title>
        <authorList>
            <person name="Goeker M."/>
        </authorList>
    </citation>
    <scope>NUCLEOTIDE SEQUENCE [LARGE SCALE GENOMIC DNA]</scope>
    <source>
        <strain evidence="9 10">DSM 26048</strain>
    </source>
</reference>
<name>A0ABS4IP21_9BACL</name>
<feature type="transmembrane region" description="Helical" evidence="7">
    <location>
        <begin position="12"/>
        <end position="32"/>
    </location>
</feature>
<organism evidence="9 10">
    <name type="scientific">Paenibacillus eucommiae</name>
    <dbReference type="NCBI Taxonomy" id="1355755"/>
    <lineage>
        <taxon>Bacteria</taxon>
        <taxon>Bacillati</taxon>
        <taxon>Bacillota</taxon>
        <taxon>Bacilli</taxon>
        <taxon>Bacillales</taxon>
        <taxon>Paenibacillaceae</taxon>
        <taxon>Paenibacillus</taxon>
    </lineage>
</organism>
<dbReference type="InterPro" id="IPR035906">
    <property type="entry name" value="MetI-like_sf"/>
</dbReference>